<evidence type="ECO:0000313" key="2">
    <source>
        <dbReference type="Proteomes" id="UP000029917"/>
    </source>
</evidence>
<name>A0A099FCF2_9RHOB</name>
<comment type="caution">
    <text evidence="1">The sequence shown here is derived from an EMBL/GenBank/DDBJ whole genome shotgun (WGS) entry which is preliminary data.</text>
</comment>
<reference evidence="1 2" key="2">
    <citation type="submission" date="2014-10" db="EMBL/GenBank/DDBJ databases">
        <title>Paracoccus sanguinis sp. nov., isolated from clinical specimens of New York State patients.</title>
        <authorList>
            <person name="Mingle L.A."/>
            <person name="Cole J.A."/>
            <person name="Lapierre P."/>
            <person name="Musser K.A."/>
        </authorList>
    </citation>
    <scope>NUCLEOTIDE SEQUENCE [LARGE SCALE GENOMIC DNA]</scope>
    <source>
        <strain evidence="1 2">HAMBI 3106</strain>
    </source>
</reference>
<sequence>MLKGGVRSPLLGPLALLGVTDVHEIGFDLQRPVRQQGGSLFGLETAAAHFLFQMHGALEAFVFEEDDVGAYDIPEMNYLRPADDPGLAVFDMSARDQVEPLTDDEIADGLRRAGKSDKEVARALSWRRDGII</sequence>
<dbReference type="AlphaFoldDB" id="A0A099FCF2"/>
<gene>
    <name evidence="1" type="ORF">IC63_06800</name>
</gene>
<protein>
    <submittedName>
        <fullName evidence="1">Uncharacterized protein</fullName>
    </submittedName>
</protein>
<organism evidence="1 2">
    <name type="scientific">Paracoccus sphaerophysae</name>
    <dbReference type="NCBI Taxonomy" id="690417"/>
    <lineage>
        <taxon>Bacteria</taxon>
        <taxon>Pseudomonadati</taxon>
        <taxon>Pseudomonadota</taxon>
        <taxon>Alphaproteobacteria</taxon>
        <taxon>Rhodobacterales</taxon>
        <taxon>Paracoccaceae</taxon>
        <taxon>Paracoccus</taxon>
    </lineage>
</organism>
<accession>A0A099FCF2</accession>
<dbReference type="Proteomes" id="UP000029917">
    <property type="component" value="Unassembled WGS sequence"/>
</dbReference>
<keyword evidence="2" id="KW-1185">Reference proteome</keyword>
<dbReference type="EMBL" id="JRKS01000015">
    <property type="protein sequence ID" value="KGJ07908.1"/>
    <property type="molecule type" value="Genomic_DNA"/>
</dbReference>
<reference evidence="1 2" key="1">
    <citation type="submission" date="2014-09" db="EMBL/GenBank/DDBJ databases">
        <authorList>
            <person name="McGinnis J.M."/>
            <person name="Wolfgang W.J."/>
        </authorList>
    </citation>
    <scope>NUCLEOTIDE SEQUENCE [LARGE SCALE GENOMIC DNA]</scope>
    <source>
        <strain evidence="1 2">HAMBI 3106</strain>
    </source>
</reference>
<proteinExistence type="predicted"/>
<evidence type="ECO:0000313" key="1">
    <source>
        <dbReference type="EMBL" id="KGJ07908.1"/>
    </source>
</evidence>